<name>H0G1D0_RHIML</name>
<sequence>MPALRAWFHRTEGTARVLACLPGPMTRAKETPQEVINLGPSIRMPPQTATGKVNTGGASAPSVSLSEGVAFEQTPEYRAQFPGMKAPQGIPAQFQGSRQLVNAQGGIMPALMGGTPASPEQVARAQAMGQQQPQAPQGPNQMELLQGLGNPFLSAEQRAVLQALYQQQVQQQESAREQA</sequence>
<dbReference type="AlphaFoldDB" id="H0G1D0"/>
<feature type="region of interest" description="Disordered" evidence="1">
    <location>
        <begin position="115"/>
        <end position="144"/>
    </location>
</feature>
<protein>
    <submittedName>
        <fullName evidence="2">Uncharacterized protein</fullName>
    </submittedName>
</protein>
<feature type="compositionally biased region" description="Low complexity" evidence="1">
    <location>
        <begin position="125"/>
        <end position="142"/>
    </location>
</feature>
<evidence type="ECO:0000313" key="3">
    <source>
        <dbReference type="Proteomes" id="UP000004038"/>
    </source>
</evidence>
<dbReference type="EMBL" id="AGVV01000030">
    <property type="protein sequence ID" value="EHK76902.1"/>
    <property type="molecule type" value="Genomic_DNA"/>
</dbReference>
<dbReference type="PATRIC" id="fig|1107881.3.peg.3323"/>
<evidence type="ECO:0000313" key="2">
    <source>
        <dbReference type="EMBL" id="EHK76902.1"/>
    </source>
</evidence>
<gene>
    <name evidence="2" type="ORF">SM0020_16326</name>
</gene>
<organism evidence="2 3">
    <name type="scientific">Sinorhizobium meliloti CCNWSX0020</name>
    <dbReference type="NCBI Taxonomy" id="1107881"/>
    <lineage>
        <taxon>Bacteria</taxon>
        <taxon>Pseudomonadati</taxon>
        <taxon>Pseudomonadota</taxon>
        <taxon>Alphaproteobacteria</taxon>
        <taxon>Hyphomicrobiales</taxon>
        <taxon>Rhizobiaceae</taxon>
        <taxon>Sinorhizobium/Ensifer group</taxon>
        <taxon>Sinorhizobium</taxon>
    </lineage>
</organism>
<reference evidence="2 3" key="1">
    <citation type="journal article" date="2012" name="J. Bacteriol.">
        <title>Draft Genome Sequence of Sinorhizobium meliloti CCNWSX0020, a Nitrogen-Fixing Symbiont with Copper Tolerance Capability Isolated from Lead-Zinc Mine Tailings.</title>
        <authorList>
            <person name="Li Z."/>
            <person name="Ma Z."/>
            <person name="Hao X."/>
            <person name="Wei G."/>
        </authorList>
    </citation>
    <scope>NUCLEOTIDE SEQUENCE [LARGE SCALE GENOMIC DNA]</scope>
    <source>
        <strain evidence="2 3">CCNWSX0020</strain>
    </source>
</reference>
<dbReference type="Proteomes" id="UP000004038">
    <property type="component" value="Unassembled WGS sequence"/>
</dbReference>
<accession>H0G1D0</accession>
<proteinExistence type="predicted"/>
<evidence type="ECO:0000256" key="1">
    <source>
        <dbReference type="SAM" id="MobiDB-lite"/>
    </source>
</evidence>